<reference evidence="5" key="1">
    <citation type="submission" date="2011-02" db="EMBL/GenBank/DDBJ databases">
        <title>Complete sequence of Spirochaeta sp. Buddy.</title>
        <authorList>
            <person name="Lucas S."/>
            <person name="Copeland A."/>
            <person name="Lapidus A."/>
            <person name="Cheng J.-F."/>
            <person name="Goodwin L."/>
            <person name="Pitluck S."/>
            <person name="Zeytun A."/>
            <person name="Detter J.C."/>
            <person name="Han C."/>
            <person name="Tapia R."/>
            <person name="Land M."/>
            <person name="Hauser L."/>
            <person name="Kyrpides N."/>
            <person name="Ivanova N."/>
            <person name="Mikhailova N."/>
            <person name="Pagani I."/>
            <person name="Ritalahti K.M."/>
            <person name="Loeffler F.E."/>
            <person name="Woyke T."/>
        </authorList>
    </citation>
    <scope>NUCLEOTIDE SEQUENCE [LARGE SCALE GENOMIC DNA]</scope>
    <source>
        <strain evidence="5">ATCC BAA-1886 / DSM 22777 / Buddy</strain>
    </source>
</reference>
<evidence type="ECO:0000313" key="5">
    <source>
        <dbReference type="Proteomes" id="UP000008466"/>
    </source>
</evidence>
<feature type="chain" id="PRO_5003259759" evidence="2">
    <location>
        <begin position="21"/>
        <end position="212"/>
    </location>
</feature>
<dbReference type="Gene3D" id="1.20.144.10">
    <property type="entry name" value="Phosphatidic acid phosphatase type 2/haloperoxidase"/>
    <property type="match status" value="1"/>
</dbReference>
<evidence type="ECO:0000256" key="1">
    <source>
        <dbReference type="SAM" id="Phobius"/>
    </source>
</evidence>
<sequence length="212" mass="22905">MKKYSAFLVLLIAISWSASAVNSFDRSAMYPYSKSFDSVGTAFEIASLLAPAILLGEQKSEYLTIGTIYAETMLAAYGLKELGKLCFQRARPFMYFTDYPQTKVDEGDAYDSFPSGHVTMAFAGASFACSVFAAYHPDSTWRLPVAVATYGFATATALLRVASGNHFMSDVLAGALIGTAVGLGIPFWHRKAGLTSFEATVSPYALAFRITL</sequence>
<feature type="signal peptide" evidence="2">
    <location>
        <begin position="1"/>
        <end position="20"/>
    </location>
</feature>
<dbReference type="KEGG" id="sbu:SpiBuddy_2051"/>
<evidence type="ECO:0000256" key="2">
    <source>
        <dbReference type="SAM" id="SignalP"/>
    </source>
</evidence>
<dbReference type="STRING" id="158189.SpiBuddy_2051"/>
<dbReference type="PANTHER" id="PTHR14969:SF13">
    <property type="entry name" value="AT30094P"/>
    <property type="match status" value="1"/>
</dbReference>
<feature type="transmembrane region" description="Helical" evidence="1">
    <location>
        <begin position="141"/>
        <end position="159"/>
    </location>
</feature>
<dbReference type="HOGENOM" id="CLU_1304213_0_0_12"/>
<feature type="transmembrane region" description="Helical" evidence="1">
    <location>
        <begin position="171"/>
        <end position="189"/>
    </location>
</feature>
<feature type="domain" description="Phosphatidic acid phosphatase type 2/haloperoxidase" evidence="3">
    <location>
        <begin position="64"/>
        <end position="186"/>
    </location>
</feature>
<dbReference type="InterPro" id="IPR000326">
    <property type="entry name" value="PAP2/HPO"/>
</dbReference>
<evidence type="ECO:0000259" key="3">
    <source>
        <dbReference type="SMART" id="SM00014"/>
    </source>
</evidence>
<dbReference type="RefSeq" id="WP_013607721.1">
    <property type="nucleotide sequence ID" value="NC_015152.1"/>
</dbReference>
<dbReference type="EMBL" id="CP002541">
    <property type="protein sequence ID" value="ADY13872.1"/>
    <property type="molecule type" value="Genomic_DNA"/>
</dbReference>
<dbReference type="eggNOG" id="COG0671">
    <property type="taxonomic scope" value="Bacteria"/>
</dbReference>
<dbReference type="AlphaFoldDB" id="F0RU13"/>
<evidence type="ECO:0000313" key="4">
    <source>
        <dbReference type="EMBL" id="ADY13872.1"/>
    </source>
</evidence>
<gene>
    <name evidence="4" type="ordered locus">SpiBuddy_2051</name>
</gene>
<proteinExistence type="predicted"/>
<organism evidence="4 5">
    <name type="scientific">Sphaerochaeta globosa (strain ATCC BAA-1886 / DSM 22777 / Buddy)</name>
    <name type="common">Spirochaeta sp. (strain Buddy)</name>
    <dbReference type="NCBI Taxonomy" id="158189"/>
    <lineage>
        <taxon>Bacteria</taxon>
        <taxon>Pseudomonadati</taxon>
        <taxon>Spirochaetota</taxon>
        <taxon>Spirochaetia</taxon>
        <taxon>Spirochaetales</taxon>
        <taxon>Sphaerochaetaceae</taxon>
        <taxon>Sphaerochaeta</taxon>
    </lineage>
</organism>
<name>F0RU13_SPHGB</name>
<dbReference type="OrthoDB" id="9780507at2"/>
<dbReference type="Pfam" id="PF01569">
    <property type="entry name" value="PAP2"/>
    <property type="match status" value="1"/>
</dbReference>
<feature type="transmembrane region" description="Helical" evidence="1">
    <location>
        <begin position="36"/>
        <end position="55"/>
    </location>
</feature>
<protein>
    <submittedName>
        <fullName evidence="4">Phosphoesterase PA-phosphatase related protein</fullName>
    </submittedName>
</protein>
<dbReference type="SUPFAM" id="SSF48317">
    <property type="entry name" value="Acid phosphatase/Vanadium-dependent haloperoxidase"/>
    <property type="match status" value="1"/>
</dbReference>
<dbReference type="PANTHER" id="PTHR14969">
    <property type="entry name" value="SPHINGOSINE-1-PHOSPHATE PHOSPHOHYDROLASE"/>
    <property type="match status" value="1"/>
</dbReference>
<keyword evidence="1" id="KW-0472">Membrane</keyword>
<dbReference type="Proteomes" id="UP000008466">
    <property type="component" value="Chromosome"/>
</dbReference>
<accession>F0RU13</accession>
<feature type="transmembrane region" description="Helical" evidence="1">
    <location>
        <begin position="118"/>
        <end position="135"/>
    </location>
</feature>
<keyword evidence="5" id="KW-1185">Reference proteome</keyword>
<keyword evidence="2" id="KW-0732">Signal</keyword>
<dbReference type="InterPro" id="IPR036938">
    <property type="entry name" value="PAP2/HPO_sf"/>
</dbReference>
<keyword evidence="1" id="KW-1133">Transmembrane helix</keyword>
<keyword evidence="1" id="KW-0812">Transmembrane</keyword>
<dbReference type="SMART" id="SM00014">
    <property type="entry name" value="acidPPc"/>
    <property type="match status" value="1"/>
</dbReference>